<dbReference type="PANTHER" id="PTHR46162">
    <property type="entry name" value="TRAF-LIKE FAMILY PROTEIN"/>
    <property type="match status" value="1"/>
</dbReference>
<dbReference type="Proteomes" id="UP000030687">
    <property type="component" value="Unassembled WGS sequence"/>
</dbReference>
<dbReference type="CDD" id="cd00121">
    <property type="entry name" value="MATH"/>
    <property type="match status" value="1"/>
</dbReference>
<evidence type="ECO:0000313" key="2">
    <source>
        <dbReference type="EMBL" id="ESR59884.1"/>
    </source>
</evidence>
<feature type="non-terminal residue" evidence="2">
    <location>
        <position position="247"/>
    </location>
</feature>
<dbReference type="InParanoid" id="V4W1V1"/>
<organism evidence="2 3">
    <name type="scientific">Citrus clementina</name>
    <name type="common">Clementine</name>
    <name type="synonym">Citrus deliciosa x Citrus sinensis</name>
    <dbReference type="NCBI Taxonomy" id="85681"/>
    <lineage>
        <taxon>Eukaryota</taxon>
        <taxon>Viridiplantae</taxon>
        <taxon>Streptophyta</taxon>
        <taxon>Embryophyta</taxon>
        <taxon>Tracheophyta</taxon>
        <taxon>Spermatophyta</taxon>
        <taxon>Magnoliopsida</taxon>
        <taxon>eudicotyledons</taxon>
        <taxon>Gunneridae</taxon>
        <taxon>Pentapetalae</taxon>
        <taxon>rosids</taxon>
        <taxon>malvids</taxon>
        <taxon>Sapindales</taxon>
        <taxon>Rutaceae</taxon>
        <taxon>Aurantioideae</taxon>
        <taxon>Citrus</taxon>
    </lineage>
</organism>
<dbReference type="PANTHER" id="PTHR46162:SF40">
    <property type="entry name" value="TRAF-LIKE FAMILY PROTEIN"/>
    <property type="match status" value="1"/>
</dbReference>
<evidence type="ECO:0000259" key="1">
    <source>
        <dbReference type="PROSITE" id="PS50144"/>
    </source>
</evidence>
<sequence length="247" mass="28938">MFQRFPREIRNSPPAHYTVELNSYSKLFRPEKLEKFESGLFEAGNYKWRLVFYPNGNKQDDGDGYISFYLKIDGCNTFSDNWSVRVNYKLFVLYKDNEFLAVQAEGPIRRFDHNKHEWGFGKFLSLDTLNEYLANDTLVLGAEVFVIVSTGRKECVSILKNPDGATTRTWKIPKFSALDDNPRFSQAYTVDERKWYLSSLVRTSTREKFHIFLPLDVLDPAPKRAVFAEFDLLLVDQKRHSNSFKRQ</sequence>
<dbReference type="eggNOG" id="KOG1987">
    <property type="taxonomic scope" value="Eukaryota"/>
</dbReference>
<feature type="domain" description="MATH" evidence="1">
    <location>
        <begin position="165"/>
        <end position="247"/>
    </location>
</feature>
<dbReference type="KEGG" id="cic:CICLE_v10017640mg"/>
<dbReference type="Pfam" id="PF22486">
    <property type="entry name" value="MATH_2"/>
    <property type="match status" value="1"/>
</dbReference>
<dbReference type="SUPFAM" id="SSF49599">
    <property type="entry name" value="TRAF domain-like"/>
    <property type="match status" value="2"/>
</dbReference>
<dbReference type="PROSITE" id="PS50144">
    <property type="entry name" value="MATH"/>
    <property type="match status" value="2"/>
</dbReference>
<evidence type="ECO:0000313" key="3">
    <source>
        <dbReference type="Proteomes" id="UP000030687"/>
    </source>
</evidence>
<keyword evidence="3" id="KW-1185">Reference proteome</keyword>
<dbReference type="AlphaFoldDB" id="V4W1V1"/>
<dbReference type="Gene3D" id="2.60.210.10">
    <property type="entry name" value="Apoptosis, Tumor Necrosis Factor Receptor Associated Protein 2, Chain A"/>
    <property type="match status" value="2"/>
</dbReference>
<dbReference type="InterPro" id="IPR008974">
    <property type="entry name" value="TRAF-like"/>
</dbReference>
<dbReference type="InterPro" id="IPR002083">
    <property type="entry name" value="MATH/TRAF_dom"/>
</dbReference>
<dbReference type="SMART" id="SM00061">
    <property type="entry name" value="MATH"/>
    <property type="match status" value="1"/>
</dbReference>
<protein>
    <recommendedName>
        <fullName evidence="1">MATH domain-containing protein</fullName>
    </recommendedName>
</protein>
<dbReference type="Gramene" id="ESR59884">
    <property type="protein sequence ID" value="ESR59884"/>
    <property type="gene ID" value="CICLE_v10017640mg"/>
</dbReference>
<reference evidence="2 3" key="1">
    <citation type="submission" date="2013-10" db="EMBL/GenBank/DDBJ databases">
        <authorList>
            <consortium name="International Citrus Genome Consortium"/>
            <person name="Jenkins J."/>
            <person name="Schmutz J."/>
            <person name="Prochnik S."/>
            <person name="Rokhsar D."/>
            <person name="Gmitter F."/>
            <person name="Ollitrault P."/>
            <person name="Machado M."/>
            <person name="Talon M."/>
            <person name="Wincker P."/>
            <person name="Jaillon O."/>
            <person name="Morgante M."/>
        </authorList>
    </citation>
    <scope>NUCLEOTIDE SEQUENCE</scope>
    <source>
        <strain evidence="3">cv. Clemenules</strain>
    </source>
</reference>
<name>V4W1V1_CITCL</name>
<feature type="domain" description="MATH" evidence="1">
    <location>
        <begin position="14"/>
        <end position="144"/>
    </location>
</feature>
<dbReference type="EMBL" id="KI536312">
    <property type="protein sequence ID" value="ESR59884.1"/>
    <property type="molecule type" value="Genomic_DNA"/>
</dbReference>
<accession>V4W1V1</accession>
<proteinExistence type="predicted"/>
<gene>
    <name evidence="2" type="ORF">CICLE_v10017640mg</name>
</gene>